<dbReference type="EMBL" id="DSIY01000307">
    <property type="protein sequence ID" value="HEG92385.1"/>
    <property type="molecule type" value="Genomic_DNA"/>
</dbReference>
<feature type="transmembrane region" description="Helical" evidence="2">
    <location>
        <begin position="34"/>
        <end position="57"/>
    </location>
</feature>
<feature type="compositionally biased region" description="Gly residues" evidence="1">
    <location>
        <begin position="285"/>
        <end position="306"/>
    </location>
</feature>
<keyword evidence="2" id="KW-0812">Transmembrane</keyword>
<dbReference type="AlphaFoldDB" id="A0A831TC92"/>
<feature type="domain" description="Putative Flp pilus-assembly TadG-like N-terminal" evidence="3">
    <location>
        <begin position="30"/>
        <end position="76"/>
    </location>
</feature>
<keyword evidence="2" id="KW-1133">Transmembrane helix</keyword>
<proteinExistence type="predicted"/>
<protein>
    <recommendedName>
        <fullName evidence="3">Putative Flp pilus-assembly TadG-like N-terminal domain-containing protein</fullName>
    </recommendedName>
</protein>
<accession>A0A831TC92</accession>
<keyword evidence="2" id="KW-0472">Membrane</keyword>
<dbReference type="InterPro" id="IPR028087">
    <property type="entry name" value="Tad_N"/>
</dbReference>
<sequence>MRNRCRPGMLKLRGLATGVAGALHRPAHTGQTMVLFALMAVVLFGFLGLAADAGYLISERRGVQNAADAAALVAARLRSRGATEEAATAAALAYVADNEYDGATVDIEYNDYRVTVSVRQEVPPFFIGVLYTGDWVTEATATATWTPIQTPYALIALGHDPAPGITFSGLNAPQGGITIQCDPPMQNCGSIGSNSDVTFNGNPSGYIGGNISAVGALDSVPSSFQYGGIAAGGQGDILDPFAGTPKPECKDKGKITIDDQGRWHLSPGLYTDFQASAPTPTPTPGDGGGKGGGKGSGNGGGSGGSGAPNPKEVIFEGPGIFCFSGEKASLSVENNIPHRSNGGVLLYFTDGATIDFQSGDSSDLIVSSADATGDSLGNSNWNQMAIWVDNTPVSECKGQGDKNTVRLEGKGELDIQGAIYAPNSQIALKGNSNSATVGGPVVGHCVDIGGSVIFTITVPEELQTNQGQVYLIE</sequence>
<organism evidence="4">
    <name type="scientific">Thermorudis peleae</name>
    <dbReference type="NCBI Taxonomy" id="1382356"/>
    <lineage>
        <taxon>Bacteria</taxon>
        <taxon>Pseudomonadati</taxon>
        <taxon>Thermomicrobiota</taxon>
        <taxon>Thermomicrobia</taxon>
        <taxon>Thermomicrobia incertae sedis</taxon>
        <taxon>Thermorudis</taxon>
    </lineage>
</organism>
<reference evidence="4" key="1">
    <citation type="journal article" date="2020" name="mSystems">
        <title>Genome- and Community-Level Interaction Insights into Carbon Utilization and Element Cycling Functions of Hydrothermarchaeota in Hydrothermal Sediment.</title>
        <authorList>
            <person name="Zhou Z."/>
            <person name="Liu Y."/>
            <person name="Xu W."/>
            <person name="Pan J."/>
            <person name="Luo Z.H."/>
            <person name="Li M."/>
        </authorList>
    </citation>
    <scope>NUCLEOTIDE SEQUENCE [LARGE SCALE GENOMIC DNA]</scope>
    <source>
        <strain evidence="4">SpSt-210</strain>
    </source>
</reference>
<evidence type="ECO:0000259" key="3">
    <source>
        <dbReference type="Pfam" id="PF13400"/>
    </source>
</evidence>
<dbReference type="Pfam" id="PF13400">
    <property type="entry name" value="Tad"/>
    <property type="match status" value="1"/>
</dbReference>
<evidence type="ECO:0000256" key="2">
    <source>
        <dbReference type="SAM" id="Phobius"/>
    </source>
</evidence>
<name>A0A831TC92_9BACT</name>
<evidence type="ECO:0000256" key="1">
    <source>
        <dbReference type="SAM" id="MobiDB-lite"/>
    </source>
</evidence>
<evidence type="ECO:0000313" key="4">
    <source>
        <dbReference type="EMBL" id="HEG92385.1"/>
    </source>
</evidence>
<feature type="region of interest" description="Disordered" evidence="1">
    <location>
        <begin position="270"/>
        <end position="311"/>
    </location>
</feature>
<gene>
    <name evidence="4" type="ORF">ENP34_13270</name>
</gene>
<comment type="caution">
    <text evidence="4">The sequence shown here is derived from an EMBL/GenBank/DDBJ whole genome shotgun (WGS) entry which is preliminary data.</text>
</comment>